<dbReference type="OrthoDB" id="400883at2"/>
<dbReference type="InterPro" id="IPR050319">
    <property type="entry name" value="ABC_transp_ATP-bind"/>
</dbReference>
<sequence>MSKKDFNEKNVVLSIENLKKYFVSQGYINKAVDDVSFEVHKGEIVGLIGESGSGKTTVGRTILRLYDECNGFVRLNGKIISGKRISNKRRKFLRKNVQMIFQDPHASLNGQQNIYSILKEPLKINGIMKERIDDIFKDWSQVKSNFKYTFHIEAMKLQLSNLKEINKLAKPFFYKWTKKFDHLEFDEKLSNEDNFNLFFSYLDEKQHIESLIIDNMYSNTNSLLSFYYDCQKRYREHNITPFEDAYLLNVANLKRAQNYVKYTKAGVLAREEIKRLKLELKRQKRIYNDLLNSTRNAFLNFNVEFKNEAELANIARLSSTDLSFYLYNLKNELIFKKQKSIWNTIKPHCKLLEFETLKALINGLKKASQDFYKKYLEAIPYQNNLKQILQQKIDKFQFDATEYIEESKQLEKEFQAIFTDINEKIRQQKLIIKNTVVEEDAQKHLDEVKLKLKEVQEVYEKERISFIASYKIKIKELYEQIKEEDKLYHELVDLQTKCNKQLDEAIEKYWKYLESQIKDKETEKDIRSLIAIYKSDLAIKLDTLKSFTVEKHYLNKDISKIYLLLGVDIRWVEKNIELAAKTGAESSESKWGTRFNLLDTVVLRPVTKILISQLLYKTTIYKALEEVGLLKQFAYRYPHEFSGGQLQRIVIARALITEPQVIVADEPIASLDISIQAQVVNLLKELCRSKEIGLIFIAHDLSMIEYIADNVQIMHLGKIVEHGKTELIYDKPLHPYTINLFKAIPKISNANVKFQDVSFELDYLDAQQFPNVPIMKEVEPNHFIYGTEEQIIEWTKE</sequence>
<evidence type="ECO:0000256" key="1">
    <source>
        <dbReference type="ARBA" id="ARBA00005417"/>
    </source>
</evidence>
<dbReference type="InterPro" id="IPR027417">
    <property type="entry name" value="P-loop_NTPase"/>
</dbReference>
<dbReference type="SUPFAM" id="SSF52540">
    <property type="entry name" value="P-loop containing nucleoside triphosphate hydrolases"/>
    <property type="match status" value="1"/>
</dbReference>
<dbReference type="SMART" id="SM00382">
    <property type="entry name" value="AAA"/>
    <property type="match status" value="1"/>
</dbReference>
<protein>
    <submittedName>
        <fullName evidence="5">ATP-binding cassette domain-containing protein</fullName>
    </submittedName>
</protein>
<evidence type="ECO:0000256" key="3">
    <source>
        <dbReference type="ARBA" id="ARBA00022741"/>
    </source>
</evidence>
<keyword evidence="6" id="KW-1185">Reference proteome</keyword>
<dbReference type="InterPro" id="IPR003439">
    <property type="entry name" value="ABC_transporter-like_ATP-bd"/>
</dbReference>
<dbReference type="Pfam" id="PF00005">
    <property type="entry name" value="ABC_tran"/>
    <property type="match status" value="2"/>
</dbReference>
<keyword evidence="3" id="KW-0547">Nucleotide-binding</keyword>
<dbReference type="PROSITE" id="PS00211">
    <property type="entry name" value="ABC_TRANSPORTER_1"/>
    <property type="match status" value="1"/>
</dbReference>
<gene>
    <name evidence="5" type="ORF">DK849_00625</name>
</gene>
<dbReference type="RefSeq" id="WP_029329987.1">
    <property type="nucleotide sequence ID" value="NZ_CP030103.1"/>
</dbReference>
<dbReference type="EMBL" id="CP030103">
    <property type="protein sequence ID" value="AWX42590.1"/>
    <property type="molecule type" value="Genomic_DNA"/>
</dbReference>
<evidence type="ECO:0000313" key="5">
    <source>
        <dbReference type="EMBL" id="AWX42590.1"/>
    </source>
</evidence>
<dbReference type="PANTHER" id="PTHR43776">
    <property type="entry name" value="TRANSPORT ATP-BINDING PROTEIN"/>
    <property type="match status" value="1"/>
</dbReference>
<dbReference type="GO" id="GO:0016887">
    <property type="term" value="F:ATP hydrolysis activity"/>
    <property type="evidence" value="ECO:0007669"/>
    <property type="project" value="InterPro"/>
</dbReference>
<evidence type="ECO:0000313" key="6">
    <source>
        <dbReference type="Proteomes" id="UP000249865"/>
    </source>
</evidence>
<dbReference type="PANTHER" id="PTHR43776:SF7">
    <property type="entry name" value="D,D-DIPEPTIDE TRANSPORT ATP-BINDING PROTEIN DDPF-RELATED"/>
    <property type="match status" value="1"/>
</dbReference>
<dbReference type="Gene3D" id="3.40.50.300">
    <property type="entry name" value="P-loop containing nucleotide triphosphate hydrolases"/>
    <property type="match status" value="2"/>
</dbReference>
<reference evidence="6" key="1">
    <citation type="submission" date="2018-06" db="EMBL/GenBank/DDBJ databases">
        <title>Complete genome sequences of Mycoplasma anatis, M. anseris and M. cloacale type strains.</title>
        <authorList>
            <person name="Grozner D."/>
            <person name="Forro B."/>
            <person name="Sulyok K.M."/>
            <person name="Marton S."/>
            <person name="Kreizinger Z."/>
            <person name="Banyai K."/>
            <person name="Gyuranecz M."/>
        </authorList>
    </citation>
    <scope>NUCLEOTIDE SEQUENCE [LARGE SCALE GENOMIC DNA]</scope>
    <source>
        <strain evidence="6">NCTC 10199</strain>
    </source>
</reference>
<keyword evidence="2" id="KW-0813">Transport</keyword>
<evidence type="ECO:0000256" key="4">
    <source>
        <dbReference type="ARBA" id="ARBA00022840"/>
    </source>
</evidence>
<name>A0A2Z4LLM9_9BACT</name>
<dbReference type="KEGG" id="mclo:DK849_00625"/>
<dbReference type="PROSITE" id="PS50893">
    <property type="entry name" value="ABC_TRANSPORTER_2"/>
    <property type="match status" value="1"/>
</dbReference>
<dbReference type="InterPro" id="IPR017871">
    <property type="entry name" value="ABC_transporter-like_CS"/>
</dbReference>
<accession>A0A2Z4LLM9</accession>
<dbReference type="GO" id="GO:0005524">
    <property type="term" value="F:ATP binding"/>
    <property type="evidence" value="ECO:0007669"/>
    <property type="project" value="UniProtKB-KW"/>
</dbReference>
<dbReference type="Proteomes" id="UP000249865">
    <property type="component" value="Chromosome"/>
</dbReference>
<proteinExistence type="inferred from homology"/>
<dbReference type="InterPro" id="IPR003593">
    <property type="entry name" value="AAA+_ATPase"/>
</dbReference>
<comment type="similarity">
    <text evidence="1">Belongs to the ABC transporter superfamily.</text>
</comment>
<evidence type="ECO:0000256" key="2">
    <source>
        <dbReference type="ARBA" id="ARBA00022448"/>
    </source>
</evidence>
<dbReference type="AlphaFoldDB" id="A0A2Z4LLM9"/>
<organism evidence="5 6">
    <name type="scientific">Metamycoplasma cloacale</name>
    <dbReference type="NCBI Taxonomy" id="92401"/>
    <lineage>
        <taxon>Bacteria</taxon>
        <taxon>Bacillati</taxon>
        <taxon>Mycoplasmatota</taxon>
        <taxon>Mycoplasmoidales</taxon>
        <taxon>Metamycoplasmataceae</taxon>
        <taxon>Metamycoplasma</taxon>
    </lineage>
</organism>
<dbReference type="GO" id="GO:0055085">
    <property type="term" value="P:transmembrane transport"/>
    <property type="evidence" value="ECO:0007669"/>
    <property type="project" value="UniProtKB-ARBA"/>
</dbReference>
<keyword evidence="4 5" id="KW-0067">ATP-binding</keyword>